<comment type="caution">
    <text evidence="1">The sequence shown here is derived from an EMBL/GenBank/DDBJ whole genome shotgun (WGS) entry which is preliminary data.</text>
</comment>
<accession>X1RLT3</accession>
<dbReference type="EMBL" id="BARV01034042">
    <property type="protein sequence ID" value="GAI56464.1"/>
    <property type="molecule type" value="Genomic_DNA"/>
</dbReference>
<dbReference type="AlphaFoldDB" id="X1RLT3"/>
<organism evidence="1">
    <name type="scientific">marine sediment metagenome</name>
    <dbReference type="NCBI Taxonomy" id="412755"/>
    <lineage>
        <taxon>unclassified sequences</taxon>
        <taxon>metagenomes</taxon>
        <taxon>ecological metagenomes</taxon>
    </lineage>
</organism>
<dbReference type="SUPFAM" id="SSF54427">
    <property type="entry name" value="NTF2-like"/>
    <property type="match status" value="1"/>
</dbReference>
<protein>
    <recommendedName>
        <fullName evidence="2">Ester cyclase</fullName>
    </recommendedName>
</protein>
<evidence type="ECO:0000313" key="1">
    <source>
        <dbReference type="EMBL" id="GAI56464.1"/>
    </source>
</evidence>
<dbReference type="GO" id="GO:0030638">
    <property type="term" value="P:polyketide metabolic process"/>
    <property type="evidence" value="ECO:0007669"/>
    <property type="project" value="InterPro"/>
</dbReference>
<reference evidence="1" key="1">
    <citation type="journal article" date="2014" name="Front. Microbiol.">
        <title>High frequency of phylogenetically diverse reductive dehalogenase-homologous genes in deep subseafloor sedimentary metagenomes.</title>
        <authorList>
            <person name="Kawai M."/>
            <person name="Futagami T."/>
            <person name="Toyoda A."/>
            <person name="Takaki Y."/>
            <person name="Nishi S."/>
            <person name="Hori S."/>
            <person name="Arai W."/>
            <person name="Tsubouchi T."/>
            <person name="Morono Y."/>
            <person name="Uchiyama I."/>
            <person name="Ito T."/>
            <person name="Fujiyama A."/>
            <person name="Inagaki F."/>
            <person name="Takami H."/>
        </authorList>
    </citation>
    <scope>NUCLEOTIDE SEQUENCE</scope>
    <source>
        <strain evidence="1">Expedition CK06-06</strain>
    </source>
</reference>
<dbReference type="InterPro" id="IPR009959">
    <property type="entry name" value="Cyclase_SnoaL-like"/>
</dbReference>
<dbReference type="Gene3D" id="3.10.450.50">
    <property type="match status" value="1"/>
</dbReference>
<dbReference type="Pfam" id="PF07366">
    <property type="entry name" value="SnoaL"/>
    <property type="match status" value="1"/>
</dbReference>
<sequence>RILVLGIVASLLLGVVFTGACITQAGEPTSTEELKAIARRYIDDLWSKGNLAVADEIIAADFVNRSPVPGETPDRQGIKQGVTAFQTGFSDYQFVIDDLIAEGDRIAIRNTFRGTHTGEFAGAPATGKQITFACIVILRIEDGKIVDRWAVVDELGFMIQLGVIAPPG</sequence>
<dbReference type="PANTHER" id="PTHR38436">
    <property type="entry name" value="POLYKETIDE CYCLASE SNOAL-LIKE DOMAIN"/>
    <property type="match status" value="1"/>
</dbReference>
<evidence type="ECO:0008006" key="2">
    <source>
        <dbReference type="Google" id="ProtNLM"/>
    </source>
</evidence>
<dbReference type="PANTHER" id="PTHR38436:SF1">
    <property type="entry name" value="ESTER CYCLASE"/>
    <property type="match status" value="1"/>
</dbReference>
<proteinExistence type="predicted"/>
<name>X1RLT3_9ZZZZ</name>
<dbReference type="InterPro" id="IPR032710">
    <property type="entry name" value="NTF2-like_dom_sf"/>
</dbReference>
<gene>
    <name evidence="1" type="ORF">S06H3_53399</name>
</gene>
<feature type="non-terminal residue" evidence="1">
    <location>
        <position position="1"/>
    </location>
</feature>